<evidence type="ECO:0000313" key="7">
    <source>
        <dbReference type="Proteomes" id="UP001054837"/>
    </source>
</evidence>
<evidence type="ECO:0000259" key="5">
    <source>
        <dbReference type="PROSITE" id="PS50157"/>
    </source>
</evidence>
<dbReference type="Pfam" id="PF12171">
    <property type="entry name" value="zf-C2H2_jaz"/>
    <property type="match status" value="1"/>
</dbReference>
<dbReference type="PROSITE" id="PS50157">
    <property type="entry name" value="ZINC_FINGER_C2H2_2"/>
    <property type="match status" value="1"/>
</dbReference>
<dbReference type="InterPro" id="IPR036236">
    <property type="entry name" value="Znf_C2H2_sf"/>
</dbReference>
<dbReference type="GO" id="GO:0008270">
    <property type="term" value="F:zinc ion binding"/>
    <property type="evidence" value="ECO:0007669"/>
    <property type="project" value="UniProtKB-KW"/>
</dbReference>
<dbReference type="Proteomes" id="UP001054837">
    <property type="component" value="Unassembled WGS sequence"/>
</dbReference>
<protein>
    <submittedName>
        <fullName evidence="6">Zinc finger and BTB domain-containing protein 47</fullName>
    </submittedName>
</protein>
<dbReference type="SUPFAM" id="SSF57667">
    <property type="entry name" value="beta-beta-alpha zinc fingers"/>
    <property type="match status" value="1"/>
</dbReference>
<accession>A0AAV4WI17</accession>
<name>A0AAV4WI17_9ARAC</name>
<evidence type="ECO:0000313" key="6">
    <source>
        <dbReference type="EMBL" id="GIY81695.1"/>
    </source>
</evidence>
<keyword evidence="7" id="KW-1185">Reference proteome</keyword>
<feature type="domain" description="C2H2-type" evidence="5">
    <location>
        <begin position="234"/>
        <end position="256"/>
    </location>
</feature>
<comment type="caution">
    <text evidence="6">The sequence shown here is derived from an EMBL/GenBank/DDBJ whole genome shotgun (WGS) entry which is preliminary data.</text>
</comment>
<evidence type="ECO:0000256" key="3">
    <source>
        <dbReference type="ARBA" id="ARBA00022833"/>
    </source>
</evidence>
<dbReference type="InterPro" id="IPR022755">
    <property type="entry name" value="Znf_C2H2_jaz"/>
</dbReference>
<dbReference type="EMBL" id="BPLQ01014663">
    <property type="protein sequence ID" value="GIY81695.1"/>
    <property type="molecule type" value="Genomic_DNA"/>
</dbReference>
<dbReference type="PROSITE" id="PS00028">
    <property type="entry name" value="ZINC_FINGER_C2H2_1"/>
    <property type="match status" value="1"/>
</dbReference>
<evidence type="ECO:0000256" key="4">
    <source>
        <dbReference type="PROSITE-ProRule" id="PRU00042"/>
    </source>
</evidence>
<dbReference type="InterPro" id="IPR013087">
    <property type="entry name" value="Znf_C2H2_type"/>
</dbReference>
<reference evidence="6 7" key="1">
    <citation type="submission" date="2021-06" db="EMBL/GenBank/DDBJ databases">
        <title>Caerostris darwini draft genome.</title>
        <authorList>
            <person name="Kono N."/>
            <person name="Arakawa K."/>
        </authorList>
    </citation>
    <scope>NUCLEOTIDE SEQUENCE [LARGE SCALE GENOMIC DNA]</scope>
</reference>
<keyword evidence="1" id="KW-0479">Metal-binding</keyword>
<dbReference type="SMART" id="SM00355">
    <property type="entry name" value="ZnF_C2H2"/>
    <property type="match status" value="2"/>
</dbReference>
<keyword evidence="2 4" id="KW-0863">Zinc-finger</keyword>
<proteinExistence type="predicted"/>
<organism evidence="6 7">
    <name type="scientific">Caerostris darwini</name>
    <dbReference type="NCBI Taxonomy" id="1538125"/>
    <lineage>
        <taxon>Eukaryota</taxon>
        <taxon>Metazoa</taxon>
        <taxon>Ecdysozoa</taxon>
        <taxon>Arthropoda</taxon>
        <taxon>Chelicerata</taxon>
        <taxon>Arachnida</taxon>
        <taxon>Araneae</taxon>
        <taxon>Araneomorphae</taxon>
        <taxon>Entelegynae</taxon>
        <taxon>Araneoidea</taxon>
        <taxon>Araneidae</taxon>
        <taxon>Caerostris</taxon>
    </lineage>
</organism>
<dbReference type="AlphaFoldDB" id="A0AAV4WI17"/>
<gene>
    <name evidence="6" type="primary">ZBTB47_1</name>
    <name evidence="6" type="ORF">CDAR_81671</name>
</gene>
<evidence type="ECO:0000256" key="1">
    <source>
        <dbReference type="ARBA" id="ARBA00022723"/>
    </source>
</evidence>
<keyword evidence="3" id="KW-0862">Zinc</keyword>
<sequence length="256" mass="28617">MSTFRIVSRIIPTCAQGQDISNLMIAQDIGIPDRTEWNCTGDQESGHFVVTQTTFCKEKIYPPNVDLDSTLAAECNAIPGLVSLEESKLPQTKESKDLKNTEKSLQEPIIKVAPYVLEDGTCGGILVTVPLKLSKDDLKGIPSTSSFNVSSVNLEENSVAESASEEKLVQKSSKIKNSTEFTKPVKMKKKIVKKISNLKSTKNPNPKVWKCCGKEFTDALFYCYHRESHKYTTFYCDICSKEFAGRRALLNHKRTH</sequence>
<evidence type="ECO:0000256" key="2">
    <source>
        <dbReference type="ARBA" id="ARBA00022771"/>
    </source>
</evidence>